<organism evidence="1 2">
    <name type="scientific">Desulfurococcus amylolyticus DSM 16532</name>
    <dbReference type="NCBI Taxonomy" id="768672"/>
    <lineage>
        <taxon>Archaea</taxon>
        <taxon>Thermoproteota</taxon>
        <taxon>Thermoprotei</taxon>
        <taxon>Desulfurococcales</taxon>
        <taxon>Desulfurococcaceae</taxon>
        <taxon>Desulfurococcus</taxon>
    </lineage>
</organism>
<dbReference type="GeneID" id="13061320"/>
<accession>I3XSA5</accession>
<protein>
    <submittedName>
        <fullName evidence="1">Uncharacterized protein</fullName>
    </submittedName>
</protein>
<proteinExistence type="predicted"/>
<reference evidence="1 2" key="1">
    <citation type="journal article" date="2012" name="J. Bacteriol.">
        <title>Complete Genome Sequence of Desulfurococcus fermentans, a Hyperthermophilic Cellulolytic Crenarchaeon Isolated from a Freshwater Hot Spring in Kamchatka, Russia.</title>
        <authorList>
            <person name="Susanti D."/>
            <person name="Johnson E.F."/>
            <person name="Rodriguez J.R."/>
            <person name="Anderson I."/>
            <person name="Perevalova A.A."/>
            <person name="Kyrpides N."/>
            <person name="Lucas S."/>
            <person name="Han J."/>
            <person name="Lapidus A."/>
            <person name="Cheng J.F."/>
            <person name="Goodwin L."/>
            <person name="Pitluck S."/>
            <person name="Mavrommatis K."/>
            <person name="Peters L."/>
            <person name="Land M.L."/>
            <person name="Hauser L."/>
            <person name="Gopalan V."/>
            <person name="Chan P.P."/>
            <person name="Lowe T.M."/>
            <person name="Atomi H."/>
            <person name="Bonch-Osmolovskaya E.A."/>
            <person name="Woyke T."/>
            <person name="Mukhopadhyay B."/>
        </authorList>
    </citation>
    <scope>NUCLEOTIDE SEQUENCE [LARGE SCALE GENOMIC DNA]</scope>
    <source>
        <strain evidence="1 2">DSM 16532</strain>
    </source>
</reference>
<dbReference type="EMBL" id="CP003321">
    <property type="protein sequence ID" value="AFL66829.1"/>
    <property type="molecule type" value="Genomic_DNA"/>
</dbReference>
<dbReference type="HOGENOM" id="CLU_182723_0_0_2"/>
<dbReference type="AlphaFoldDB" id="I3XSA5"/>
<dbReference type="eggNOG" id="arCOG08857">
    <property type="taxonomic scope" value="Archaea"/>
</dbReference>
<dbReference type="RefSeq" id="WP_014767728.1">
    <property type="nucleotide sequence ID" value="NC_018001.1"/>
</dbReference>
<dbReference type="KEGG" id="dfd:Desfe_0943"/>
<evidence type="ECO:0000313" key="2">
    <source>
        <dbReference type="Proteomes" id="UP000006175"/>
    </source>
</evidence>
<dbReference type="Proteomes" id="UP000006175">
    <property type="component" value="Chromosome"/>
</dbReference>
<name>I3XSA5_DESAM</name>
<dbReference type="OrthoDB" id="18472at2157"/>
<sequence length="86" mass="10022">MIDPSYRRELLSLIINAGLEEDFIEWLSIQGIRHLVGRVDNIPEELLLAYVKEKKLIDAEEKDEISLREPSSEPDGNIYIKVKKER</sequence>
<evidence type="ECO:0000313" key="1">
    <source>
        <dbReference type="EMBL" id="AFL66829.1"/>
    </source>
</evidence>
<gene>
    <name evidence="1" type="ORF">Desfe_0943</name>
</gene>
<keyword evidence="2" id="KW-1185">Reference proteome</keyword>